<accession>A0ABU1JPH6</accession>
<keyword evidence="2" id="KW-0732">Signal</keyword>
<evidence type="ECO:0008006" key="5">
    <source>
        <dbReference type="Google" id="ProtNLM"/>
    </source>
</evidence>
<name>A0ABU1JPH6_9PROT</name>
<dbReference type="EMBL" id="JAVDPW010000004">
    <property type="protein sequence ID" value="MDR6289904.1"/>
    <property type="molecule type" value="Genomic_DNA"/>
</dbReference>
<sequence>MRVLLKILLAGLLLAMAACVSNRPAEPVVSGVVSQEMYQADALVPGGGVNRLAAPQSQAWPDSGARIAPAPEPRLGTRWGETIASSIRFVHLERLWPDRPEGQVTIRYDGRWDAAGPPAGTIQMLPVAYGRVEWAVLDARGRAMPLTPGRGGDLRLHGRNGDLYRLSFSNRGRQTVEIVATVDGLDVLSGQPGTIANRGYVVRPYELLVIEGFRQSEDAVAAFRFSSPGAAYAANTPQGDPRNIGVIGMAVFTLDDPANAVGPADGAQPFPADGARDPRFAPPPTP</sequence>
<comment type="caution">
    <text evidence="3">The sequence shown here is derived from an EMBL/GenBank/DDBJ whole genome shotgun (WGS) entry which is preliminary data.</text>
</comment>
<protein>
    <recommendedName>
        <fullName evidence="5">Outer membrane lipoprotein</fullName>
    </recommendedName>
</protein>
<gene>
    <name evidence="3" type="ORF">E9232_002425</name>
</gene>
<proteinExistence type="predicted"/>
<evidence type="ECO:0000313" key="3">
    <source>
        <dbReference type="EMBL" id="MDR6289904.1"/>
    </source>
</evidence>
<feature type="chain" id="PRO_5045174136" description="Outer membrane lipoprotein" evidence="2">
    <location>
        <begin position="18"/>
        <end position="286"/>
    </location>
</feature>
<reference evidence="3 4" key="1">
    <citation type="submission" date="2023-07" db="EMBL/GenBank/DDBJ databases">
        <title>Sorghum-associated microbial communities from plants grown in Nebraska, USA.</title>
        <authorList>
            <person name="Schachtman D."/>
        </authorList>
    </citation>
    <scope>NUCLEOTIDE SEQUENCE [LARGE SCALE GENOMIC DNA]</scope>
    <source>
        <strain evidence="3 4">584</strain>
    </source>
</reference>
<keyword evidence="4" id="KW-1185">Reference proteome</keyword>
<dbReference type="PROSITE" id="PS51257">
    <property type="entry name" value="PROKAR_LIPOPROTEIN"/>
    <property type="match status" value="1"/>
</dbReference>
<feature type="signal peptide" evidence="2">
    <location>
        <begin position="1"/>
        <end position="17"/>
    </location>
</feature>
<evidence type="ECO:0000256" key="1">
    <source>
        <dbReference type="SAM" id="MobiDB-lite"/>
    </source>
</evidence>
<organism evidence="3 4">
    <name type="scientific">Inquilinus ginsengisoli</name>
    <dbReference type="NCBI Taxonomy" id="363840"/>
    <lineage>
        <taxon>Bacteria</taxon>
        <taxon>Pseudomonadati</taxon>
        <taxon>Pseudomonadota</taxon>
        <taxon>Alphaproteobacteria</taxon>
        <taxon>Rhodospirillales</taxon>
        <taxon>Rhodospirillaceae</taxon>
        <taxon>Inquilinus</taxon>
    </lineage>
</organism>
<dbReference type="Proteomes" id="UP001262410">
    <property type="component" value="Unassembled WGS sequence"/>
</dbReference>
<evidence type="ECO:0000256" key="2">
    <source>
        <dbReference type="SAM" id="SignalP"/>
    </source>
</evidence>
<evidence type="ECO:0000313" key="4">
    <source>
        <dbReference type="Proteomes" id="UP001262410"/>
    </source>
</evidence>
<dbReference type="RefSeq" id="WP_309794266.1">
    <property type="nucleotide sequence ID" value="NZ_JAVDPW010000004.1"/>
</dbReference>
<feature type="region of interest" description="Disordered" evidence="1">
    <location>
        <begin position="258"/>
        <end position="286"/>
    </location>
</feature>